<keyword evidence="3" id="KW-0378">Hydrolase</keyword>
<evidence type="ECO:0000313" key="7">
    <source>
        <dbReference type="Proteomes" id="UP000431744"/>
    </source>
</evidence>
<keyword evidence="7" id="KW-1185">Reference proteome</keyword>
<dbReference type="Proteomes" id="UP000431744">
    <property type="component" value="Unassembled WGS sequence"/>
</dbReference>
<dbReference type="GO" id="GO:0072527">
    <property type="term" value="P:pyrimidine-containing compound metabolic process"/>
    <property type="evidence" value="ECO:0007669"/>
    <property type="project" value="UniProtKB-ARBA"/>
</dbReference>
<dbReference type="GO" id="GO:0042802">
    <property type="term" value="F:identical protein binding"/>
    <property type="evidence" value="ECO:0007669"/>
    <property type="project" value="UniProtKB-ARBA"/>
</dbReference>
<dbReference type="Gene3D" id="3.40.140.10">
    <property type="entry name" value="Cytidine Deaminase, domain 2"/>
    <property type="match status" value="1"/>
</dbReference>
<reference evidence="6 7" key="1">
    <citation type="submission" date="2019-09" db="EMBL/GenBank/DDBJ databases">
        <title>Phylogeny of genus Pseudoclavibacter and closely related genus.</title>
        <authorList>
            <person name="Li Y."/>
        </authorList>
    </citation>
    <scope>NUCLEOTIDE SEQUENCE [LARGE SCALE GENOMIC DNA]</scope>
    <source>
        <strain evidence="6 7">EGI 60007</strain>
    </source>
</reference>
<evidence type="ECO:0000256" key="2">
    <source>
        <dbReference type="ARBA" id="ARBA00022723"/>
    </source>
</evidence>
<dbReference type="GO" id="GO:0055086">
    <property type="term" value="P:nucleobase-containing small molecule metabolic process"/>
    <property type="evidence" value="ECO:0007669"/>
    <property type="project" value="UniProtKB-ARBA"/>
</dbReference>
<dbReference type="InterPro" id="IPR016192">
    <property type="entry name" value="APOBEC/CMP_deaminase_Zn-bd"/>
</dbReference>
<dbReference type="InterPro" id="IPR050202">
    <property type="entry name" value="Cyt/Deoxycyt_deaminase"/>
</dbReference>
<evidence type="ECO:0000259" key="5">
    <source>
        <dbReference type="PROSITE" id="PS51747"/>
    </source>
</evidence>
<dbReference type="InterPro" id="IPR016193">
    <property type="entry name" value="Cytidine_deaminase-like"/>
</dbReference>
<evidence type="ECO:0000313" key="6">
    <source>
        <dbReference type="EMBL" id="KAB1648149.1"/>
    </source>
</evidence>
<keyword evidence="4" id="KW-0862">Zinc</keyword>
<dbReference type="SUPFAM" id="SSF53927">
    <property type="entry name" value="Cytidine deaminase-like"/>
    <property type="match status" value="1"/>
</dbReference>
<protein>
    <recommendedName>
        <fullName evidence="5">CMP/dCMP-type deaminase domain-containing protein</fullName>
    </recommendedName>
</protein>
<dbReference type="SUPFAM" id="SSF88697">
    <property type="entry name" value="PUA domain-like"/>
    <property type="match status" value="1"/>
</dbReference>
<dbReference type="InterPro" id="IPR015947">
    <property type="entry name" value="PUA-like_sf"/>
</dbReference>
<evidence type="ECO:0000256" key="3">
    <source>
        <dbReference type="ARBA" id="ARBA00022801"/>
    </source>
</evidence>
<dbReference type="Pfam" id="PF00383">
    <property type="entry name" value="dCMP_cyt_deam_1"/>
    <property type="match status" value="1"/>
</dbReference>
<sequence length="234" mass="25582">MEPLLSELRVIEAAESLARTLGSGPNHTVAAAALDTRGRIHTAVNVFHFTGGPCAELVAIGVAATAQSGPLVAMAAAGNQERGLIPPCGRCRQVMLDLHPDALVAVPSQDGPRMRPIAKLLPDTYFSPDADAQRVFRLNKRYRDAVTDGSKSSSVRWDESWNAGPVIIYFENDEGAPLPGEITAVKRYRLSELTQERLRIRPDQSVEDYVLGLRRHYPLMPDDAVVDVVDFSLR</sequence>
<dbReference type="EMBL" id="WBJY01000002">
    <property type="protein sequence ID" value="KAB1648149.1"/>
    <property type="molecule type" value="Genomic_DNA"/>
</dbReference>
<evidence type="ECO:0000256" key="4">
    <source>
        <dbReference type="ARBA" id="ARBA00022833"/>
    </source>
</evidence>
<evidence type="ECO:0000256" key="1">
    <source>
        <dbReference type="ARBA" id="ARBA00006576"/>
    </source>
</evidence>
<comment type="caution">
    <text evidence="6">The sequence shown here is derived from an EMBL/GenBank/DDBJ whole genome shotgun (WGS) entry which is preliminary data.</text>
</comment>
<dbReference type="PROSITE" id="PS00903">
    <property type="entry name" value="CYT_DCMP_DEAMINASES_1"/>
    <property type="match status" value="1"/>
</dbReference>
<keyword evidence="2" id="KW-0479">Metal-binding</keyword>
<accession>A0A6H9WK84</accession>
<dbReference type="CDD" id="cd01283">
    <property type="entry name" value="cytidine_deaminase"/>
    <property type="match status" value="1"/>
</dbReference>
<dbReference type="InterPro" id="IPR002125">
    <property type="entry name" value="CMP_dCMP_dom"/>
</dbReference>
<dbReference type="RefSeq" id="WP_158029344.1">
    <property type="nucleotide sequence ID" value="NZ_BMHG01000001.1"/>
</dbReference>
<dbReference type="PANTHER" id="PTHR11644:SF2">
    <property type="entry name" value="CYTIDINE DEAMINASE"/>
    <property type="match status" value="1"/>
</dbReference>
<proteinExistence type="inferred from homology"/>
<gene>
    <name evidence="6" type="ORF">F8O04_10545</name>
</gene>
<comment type="similarity">
    <text evidence="1">Belongs to the cytidine and deoxycytidylate deaminase family.</text>
</comment>
<dbReference type="AlphaFoldDB" id="A0A6H9WK84"/>
<feature type="domain" description="CMP/dCMP-type deaminase" evidence="5">
    <location>
        <begin position="2"/>
        <end position="128"/>
    </location>
</feature>
<name>A0A6H9WK84_9MICO</name>
<dbReference type="GO" id="GO:0005829">
    <property type="term" value="C:cytosol"/>
    <property type="evidence" value="ECO:0007669"/>
    <property type="project" value="TreeGrafter"/>
</dbReference>
<dbReference type="GO" id="GO:0008270">
    <property type="term" value="F:zinc ion binding"/>
    <property type="evidence" value="ECO:0007669"/>
    <property type="project" value="InterPro"/>
</dbReference>
<dbReference type="PROSITE" id="PS51747">
    <property type="entry name" value="CYT_DCMP_DEAMINASES_2"/>
    <property type="match status" value="1"/>
</dbReference>
<organism evidence="6 7">
    <name type="scientific">Pseudoclavibacter endophyticus</name>
    <dbReference type="NCBI Taxonomy" id="1778590"/>
    <lineage>
        <taxon>Bacteria</taxon>
        <taxon>Bacillati</taxon>
        <taxon>Actinomycetota</taxon>
        <taxon>Actinomycetes</taxon>
        <taxon>Micrococcales</taxon>
        <taxon>Microbacteriaceae</taxon>
        <taxon>Pseudoclavibacter</taxon>
    </lineage>
</organism>
<dbReference type="PANTHER" id="PTHR11644">
    <property type="entry name" value="CYTIDINE DEAMINASE"/>
    <property type="match status" value="1"/>
</dbReference>
<dbReference type="GO" id="GO:0004126">
    <property type="term" value="F:cytidine deaminase activity"/>
    <property type="evidence" value="ECO:0007669"/>
    <property type="project" value="UniProtKB-ARBA"/>
</dbReference>
<dbReference type="OrthoDB" id="9795347at2"/>